<dbReference type="CDD" id="cd10941">
    <property type="entry name" value="CE4_PuuE_HpPgdA_like_2"/>
    <property type="match status" value="1"/>
</dbReference>
<dbReference type="Proteomes" id="UP000588017">
    <property type="component" value="Unassembled WGS sequence"/>
</dbReference>
<sequence>MPDAARACFMTVDVEDWFHSYNYGPLVSRDHWPNYESRVERNTERVLDILARCSVRGTFFVLGWVGERFPHLVRRVAGAGHEVASHGYWHEPVYSLTPDAFRDDVQRSKAVLEDVTGLPVLGYRAPCFSITNWALPILREAGFTYDSSFFPLTAHDRYGRLEGIEPNAGPFEVIEGLTELCISCLPAGPVALPWGGGGYFRLVPFGLWRLGIERILRRGAPYIFYIHPWDMDPGQPHMAGMGRLNAWRQRVNLSRCAERLEALAGAFSWQPIGEALAAPRAAPSAPRPAPLPTGAVSMAGRA</sequence>
<gene>
    <name evidence="7" type="ORF">HNQ73_002310</name>
</gene>
<dbReference type="InterPro" id="IPR011330">
    <property type="entry name" value="Glyco_hydro/deAcase_b/a-brl"/>
</dbReference>
<evidence type="ECO:0000256" key="2">
    <source>
        <dbReference type="ARBA" id="ARBA00010973"/>
    </source>
</evidence>
<reference evidence="7 8" key="1">
    <citation type="submission" date="2020-08" db="EMBL/GenBank/DDBJ databases">
        <title>Genomic Encyclopedia of Type Strains, Phase IV (KMG-IV): sequencing the most valuable type-strain genomes for metagenomic binning, comparative biology and taxonomic classification.</title>
        <authorList>
            <person name="Goeker M."/>
        </authorList>
    </citation>
    <scope>NUCLEOTIDE SEQUENCE [LARGE SCALE GENOMIC DNA]</scope>
    <source>
        <strain evidence="7 8">DSM 101465</strain>
    </source>
</reference>
<dbReference type="GO" id="GO:0016810">
    <property type="term" value="F:hydrolase activity, acting on carbon-nitrogen (but not peptide) bonds"/>
    <property type="evidence" value="ECO:0007669"/>
    <property type="project" value="InterPro"/>
</dbReference>
<dbReference type="RefSeq" id="WP_183335011.1">
    <property type="nucleotide sequence ID" value="NZ_BMHX01000005.1"/>
</dbReference>
<dbReference type="PANTHER" id="PTHR47561">
    <property type="entry name" value="POLYSACCHARIDE DEACETYLASE FAMILY PROTEIN (AFU_ORTHOLOGUE AFUA_6G05030)"/>
    <property type="match status" value="1"/>
</dbReference>
<dbReference type="SUPFAM" id="SSF88713">
    <property type="entry name" value="Glycoside hydrolase/deacetylase"/>
    <property type="match status" value="1"/>
</dbReference>
<evidence type="ECO:0000256" key="3">
    <source>
        <dbReference type="ARBA" id="ARBA00020071"/>
    </source>
</evidence>
<dbReference type="NCBIfam" id="TIGR03006">
    <property type="entry name" value="pepcterm_polyde"/>
    <property type="match status" value="1"/>
</dbReference>
<feature type="domain" description="NodB homology" evidence="6">
    <location>
        <begin position="29"/>
        <end position="302"/>
    </location>
</feature>
<evidence type="ECO:0000313" key="8">
    <source>
        <dbReference type="Proteomes" id="UP000588017"/>
    </source>
</evidence>
<dbReference type="InterPro" id="IPR045235">
    <property type="entry name" value="PuuE_HpPgdA-like"/>
</dbReference>
<evidence type="ECO:0000256" key="1">
    <source>
        <dbReference type="ARBA" id="ARBA00003236"/>
    </source>
</evidence>
<dbReference type="GO" id="GO:0005975">
    <property type="term" value="P:carbohydrate metabolic process"/>
    <property type="evidence" value="ECO:0007669"/>
    <property type="project" value="InterPro"/>
</dbReference>
<comment type="function">
    <text evidence="1">Is involved in generating a small heat-stable compound (Nod), an acylated oligomer of N-acetylglucosamine, that stimulates mitosis in various plant protoplasts.</text>
</comment>
<evidence type="ECO:0000256" key="4">
    <source>
        <dbReference type="ARBA" id="ARBA00032976"/>
    </source>
</evidence>
<dbReference type="PROSITE" id="PS51677">
    <property type="entry name" value="NODB"/>
    <property type="match status" value="1"/>
</dbReference>
<dbReference type="Pfam" id="PF11959">
    <property type="entry name" value="DUF3473"/>
    <property type="match status" value="1"/>
</dbReference>
<organism evidence="7 8">
    <name type="scientific">Chelatococcus composti</name>
    <dbReference type="NCBI Taxonomy" id="1743235"/>
    <lineage>
        <taxon>Bacteria</taxon>
        <taxon>Pseudomonadati</taxon>
        <taxon>Pseudomonadota</taxon>
        <taxon>Alphaproteobacteria</taxon>
        <taxon>Hyphomicrobiales</taxon>
        <taxon>Chelatococcaceae</taxon>
        <taxon>Chelatococcus</taxon>
    </lineage>
</organism>
<dbReference type="Pfam" id="PF01522">
    <property type="entry name" value="Polysacc_deac_1"/>
    <property type="match status" value="1"/>
</dbReference>
<dbReference type="EMBL" id="JACHEH010000005">
    <property type="protein sequence ID" value="MBB6168673.1"/>
    <property type="molecule type" value="Genomic_DNA"/>
</dbReference>
<feature type="region of interest" description="Disordered" evidence="5">
    <location>
        <begin position="280"/>
        <end position="302"/>
    </location>
</feature>
<dbReference type="InterPro" id="IPR002509">
    <property type="entry name" value="NODB_dom"/>
</dbReference>
<dbReference type="InterPro" id="IPR014344">
    <property type="entry name" value="XrtA_polysacc_deacetyl"/>
</dbReference>
<dbReference type="PANTHER" id="PTHR47561:SF1">
    <property type="entry name" value="POLYSACCHARIDE DEACETYLASE FAMILY PROTEIN (AFU_ORTHOLOGUE AFUA_6G05030)"/>
    <property type="match status" value="1"/>
</dbReference>
<evidence type="ECO:0000256" key="5">
    <source>
        <dbReference type="SAM" id="MobiDB-lite"/>
    </source>
</evidence>
<dbReference type="InterPro" id="IPR022560">
    <property type="entry name" value="DUF3473"/>
</dbReference>
<dbReference type="Gene3D" id="3.20.20.370">
    <property type="entry name" value="Glycoside hydrolase/deacetylase"/>
    <property type="match status" value="1"/>
</dbReference>
<proteinExistence type="inferred from homology"/>
<accession>A0A841KGZ0</accession>
<dbReference type="AlphaFoldDB" id="A0A841KGZ0"/>
<name>A0A841KGZ0_9HYPH</name>
<protein>
    <recommendedName>
        <fullName evidence="3">Chitooligosaccharide deacetylase</fullName>
    </recommendedName>
    <alternativeName>
        <fullName evidence="4">Nodulation protein B</fullName>
    </alternativeName>
</protein>
<comment type="similarity">
    <text evidence="2">Belongs to the polysaccharide deacetylase family.</text>
</comment>
<evidence type="ECO:0000259" key="6">
    <source>
        <dbReference type="PROSITE" id="PS51677"/>
    </source>
</evidence>
<evidence type="ECO:0000313" key="7">
    <source>
        <dbReference type="EMBL" id="MBB6168673.1"/>
    </source>
</evidence>
<keyword evidence="8" id="KW-1185">Reference proteome</keyword>
<comment type="caution">
    <text evidence="7">The sequence shown here is derived from an EMBL/GenBank/DDBJ whole genome shotgun (WGS) entry which is preliminary data.</text>
</comment>